<feature type="transmembrane region" description="Helical" evidence="13">
    <location>
        <begin position="240"/>
        <end position="262"/>
    </location>
</feature>
<comment type="function">
    <text evidence="13">Na(+)/H(+) antiporter that extrudes sodium in exchange for external protons.</text>
</comment>
<organism evidence="15 16">
    <name type="scientific">Pseudoalteromonas haloplanktis</name>
    <name type="common">Alteromonas haloplanktis</name>
    <dbReference type="NCBI Taxonomy" id="228"/>
    <lineage>
        <taxon>Bacteria</taxon>
        <taxon>Pseudomonadati</taxon>
        <taxon>Pseudomonadota</taxon>
        <taxon>Gammaproteobacteria</taxon>
        <taxon>Alteromonadales</taxon>
        <taxon>Pseudoalteromonadaceae</taxon>
        <taxon>Pseudoalteromonas</taxon>
    </lineage>
</organism>
<feature type="transmembrane region" description="Helical" evidence="13">
    <location>
        <begin position="66"/>
        <end position="83"/>
    </location>
</feature>
<feature type="transmembrane region" description="Helical" evidence="13">
    <location>
        <begin position="352"/>
        <end position="371"/>
    </location>
</feature>
<keyword evidence="12 13" id="KW-0739">Sodium transport</keyword>
<dbReference type="Pfam" id="PF06450">
    <property type="entry name" value="NhaB"/>
    <property type="match status" value="1"/>
</dbReference>
<dbReference type="AlphaFoldDB" id="A0A9W4R2U6"/>
<keyword evidence="9 13" id="KW-0915">Sodium</keyword>
<evidence type="ECO:0000256" key="10">
    <source>
        <dbReference type="ARBA" id="ARBA00023065"/>
    </source>
</evidence>
<evidence type="ECO:0000256" key="6">
    <source>
        <dbReference type="ARBA" id="ARBA00022519"/>
    </source>
</evidence>
<keyword evidence="8 13" id="KW-1133">Transmembrane helix</keyword>
<dbReference type="EMBL" id="CAMAPB010000053">
    <property type="protein sequence ID" value="CAH9064114.1"/>
    <property type="molecule type" value="Genomic_DNA"/>
</dbReference>
<feature type="transmembrane region" description="Helical" evidence="13">
    <location>
        <begin position="95"/>
        <end position="117"/>
    </location>
</feature>
<evidence type="ECO:0000256" key="9">
    <source>
        <dbReference type="ARBA" id="ARBA00023053"/>
    </source>
</evidence>
<evidence type="ECO:0000256" key="7">
    <source>
        <dbReference type="ARBA" id="ARBA00022692"/>
    </source>
</evidence>
<keyword evidence="5 13" id="KW-1003">Cell membrane</keyword>
<dbReference type="PANTHER" id="PTHR43302:SF1">
    <property type="entry name" value="NA(+)_H(+) ANTIPORTER NHAB"/>
    <property type="match status" value="1"/>
</dbReference>
<feature type="transmembrane region" description="Helical" evidence="13">
    <location>
        <begin position="129"/>
        <end position="162"/>
    </location>
</feature>
<evidence type="ECO:0000256" key="2">
    <source>
        <dbReference type="ARBA" id="ARBA00006036"/>
    </source>
</evidence>
<gene>
    <name evidence="13 15" type="primary">nhaB</name>
    <name evidence="15" type="ORF">PSEHALCIP103_03059</name>
</gene>
<dbReference type="RefSeq" id="WP_262977178.1">
    <property type="nucleotide sequence ID" value="NZ_CAMAPB010000053.1"/>
</dbReference>
<comment type="subcellular location">
    <subcellularLocation>
        <location evidence="1 13">Cell membrane</location>
        <topology evidence="1 13">Multi-pass membrane protein</topology>
    </subcellularLocation>
</comment>
<feature type="transmembrane region" description="Helical" evidence="13">
    <location>
        <begin position="378"/>
        <end position="401"/>
    </location>
</feature>
<evidence type="ECO:0000313" key="15">
    <source>
        <dbReference type="EMBL" id="CAH9064114.1"/>
    </source>
</evidence>
<keyword evidence="6" id="KW-0997">Cell inner membrane</keyword>
<evidence type="ECO:0000256" key="14">
    <source>
        <dbReference type="NCBIfam" id="TIGR00774"/>
    </source>
</evidence>
<comment type="similarity">
    <text evidence="2 13">Belongs to the NhaB Na(+)/H(+) (TC 2.A.34) antiporter family.</text>
</comment>
<dbReference type="GO" id="GO:0015385">
    <property type="term" value="F:sodium:proton antiporter activity"/>
    <property type="evidence" value="ECO:0007669"/>
    <property type="project" value="UniProtKB-UniRule"/>
</dbReference>
<feature type="transmembrane region" description="Helical" evidence="13">
    <location>
        <begin position="455"/>
        <end position="473"/>
    </location>
</feature>
<keyword evidence="4 13" id="KW-0050">Antiport</keyword>
<protein>
    <recommendedName>
        <fullName evidence="13 14">Na(+)/H(+) antiporter NhaB</fullName>
    </recommendedName>
    <alternativeName>
        <fullName evidence="13">Sodium/proton antiporter NhaB</fullName>
    </alternativeName>
</protein>
<evidence type="ECO:0000256" key="4">
    <source>
        <dbReference type="ARBA" id="ARBA00022449"/>
    </source>
</evidence>
<dbReference type="PANTHER" id="PTHR43302">
    <property type="entry name" value="TRANSPORTER ARSB-RELATED"/>
    <property type="match status" value="1"/>
</dbReference>
<dbReference type="Proteomes" id="UP001152447">
    <property type="component" value="Unassembled WGS sequence"/>
</dbReference>
<evidence type="ECO:0000256" key="1">
    <source>
        <dbReference type="ARBA" id="ARBA00004651"/>
    </source>
</evidence>
<evidence type="ECO:0000256" key="12">
    <source>
        <dbReference type="ARBA" id="ARBA00023201"/>
    </source>
</evidence>
<dbReference type="NCBIfam" id="NF007093">
    <property type="entry name" value="PRK09547.1"/>
    <property type="match status" value="1"/>
</dbReference>
<dbReference type="HAMAP" id="MF_01599">
    <property type="entry name" value="NhaB"/>
    <property type="match status" value="1"/>
</dbReference>
<evidence type="ECO:0000256" key="8">
    <source>
        <dbReference type="ARBA" id="ARBA00022989"/>
    </source>
</evidence>
<feature type="transmembrane region" description="Helical" evidence="13">
    <location>
        <begin position="480"/>
        <end position="499"/>
    </location>
</feature>
<feature type="transmembrane region" description="Helical" evidence="13">
    <location>
        <begin position="301"/>
        <end position="332"/>
    </location>
</feature>
<name>A0A9W4R2U6_PSEHA</name>
<evidence type="ECO:0000313" key="16">
    <source>
        <dbReference type="Proteomes" id="UP001152447"/>
    </source>
</evidence>
<evidence type="ECO:0000256" key="13">
    <source>
        <dbReference type="HAMAP-Rule" id="MF_01599"/>
    </source>
</evidence>
<evidence type="ECO:0000256" key="11">
    <source>
        <dbReference type="ARBA" id="ARBA00023136"/>
    </source>
</evidence>
<comment type="catalytic activity">
    <reaction evidence="13">
        <text>2 Na(+)(in) + 3 H(+)(out) = 2 Na(+)(out) + 3 H(+)(in)</text>
        <dbReference type="Rhea" id="RHEA:29247"/>
        <dbReference type="ChEBI" id="CHEBI:15378"/>
        <dbReference type="ChEBI" id="CHEBI:29101"/>
    </reaction>
</comment>
<proteinExistence type="inferred from homology"/>
<keyword evidence="7 13" id="KW-0812">Transmembrane</keyword>
<sequence>MQQSVPSAIFINFLGKAPQWYKYTIIAFLIINPLLFQLTPYLSGWVLVIEFIFTLAMALKCYPLQPGGLLAIEALLIGMTSTTQVEHEIAQNLDVLLLLIFMVAGIYFMKDLLLYIFTKLVVSVRSKTVLSLAFAIAAAFLSAFLDALTVMAVVIAVAMGFYSIYHKVASGKDFISEHDINDDNQVKEVNRQELEEFRAFLRNLLMHASIGTALGGVCTMVGEPQNLIIAERASWLFGEFFLRMLPVSLPVLFAGLLTTFLLEKTKTFGYGAKLPETIHAILKNHAQTLDKKRTERDRVNLTIQALIAIWLITGLALHLATVGLIGLSVIILATSSAGIIEEHQLGKAFEEALPFTALLCVFFSVVAVIIDQQLFTPVITWVLTFEGHLQLVMFFIANGLLSMVSDNVFVGTVYINEVAAALKAGQITRDQFDLLAVAINTGTNLPSVATPNGQAAFLFLLTSTLAPVLRLSYGRMVYMALPYTFVLTFVGLSATYFGLSEITSLFYDWGIIQHHIPVANSGH</sequence>
<evidence type="ECO:0000256" key="5">
    <source>
        <dbReference type="ARBA" id="ARBA00022475"/>
    </source>
</evidence>
<dbReference type="GO" id="GO:0005886">
    <property type="term" value="C:plasma membrane"/>
    <property type="evidence" value="ECO:0007669"/>
    <property type="project" value="UniProtKB-SubCell"/>
</dbReference>
<keyword evidence="16" id="KW-1185">Reference proteome</keyword>
<evidence type="ECO:0000256" key="3">
    <source>
        <dbReference type="ARBA" id="ARBA00022448"/>
    </source>
</evidence>
<dbReference type="NCBIfam" id="TIGR00774">
    <property type="entry name" value="NhaB"/>
    <property type="match status" value="1"/>
</dbReference>
<dbReference type="InterPro" id="IPR004671">
    <property type="entry name" value="Na+/H+_antiporter_NhaB"/>
</dbReference>
<reference evidence="15" key="1">
    <citation type="submission" date="2022-07" db="EMBL/GenBank/DDBJ databases">
        <authorList>
            <person name="Criscuolo A."/>
        </authorList>
    </citation>
    <scope>NUCLEOTIDE SEQUENCE</scope>
    <source>
        <strain evidence="15">CIP103197</strain>
    </source>
</reference>
<feature type="transmembrane region" description="Helical" evidence="13">
    <location>
        <begin position="20"/>
        <end position="36"/>
    </location>
</feature>
<comment type="caution">
    <text evidence="15">The sequence shown here is derived from an EMBL/GenBank/DDBJ whole genome shotgun (WGS) entry which is preliminary data.</text>
</comment>
<keyword evidence="3 13" id="KW-0813">Transport</keyword>
<keyword evidence="11 13" id="KW-0472">Membrane</keyword>
<keyword evidence="10 13" id="KW-0406">Ion transport</keyword>
<accession>A0A9W4R2U6</accession>